<evidence type="ECO:0000256" key="4">
    <source>
        <dbReference type="SAM" id="MobiDB-lite"/>
    </source>
</evidence>
<protein>
    <recommendedName>
        <fullName evidence="5">PPPDE domain-containing protein</fullName>
    </recommendedName>
</protein>
<dbReference type="Gene3D" id="3.90.1720.30">
    <property type="entry name" value="PPPDE domains"/>
    <property type="match status" value="1"/>
</dbReference>
<evidence type="ECO:0000256" key="2">
    <source>
        <dbReference type="ARBA" id="ARBA00022670"/>
    </source>
</evidence>
<evidence type="ECO:0000256" key="1">
    <source>
        <dbReference type="ARBA" id="ARBA00008140"/>
    </source>
</evidence>
<dbReference type="InterPro" id="IPR008580">
    <property type="entry name" value="PPPDE_dom"/>
</dbReference>
<feature type="region of interest" description="Disordered" evidence="4">
    <location>
        <begin position="166"/>
        <end position="188"/>
    </location>
</feature>
<accession>A0AAV7ZS24</accession>
<name>A0AAV7ZS24_9EUKA</name>
<dbReference type="EMBL" id="JANTQA010000023">
    <property type="protein sequence ID" value="KAJ3443437.1"/>
    <property type="molecule type" value="Genomic_DNA"/>
</dbReference>
<evidence type="ECO:0000259" key="5">
    <source>
        <dbReference type="PROSITE" id="PS51858"/>
    </source>
</evidence>
<reference evidence="6" key="1">
    <citation type="submission" date="2022-08" db="EMBL/GenBank/DDBJ databases">
        <title>Novel sulphate-reducing endosymbionts in the free-living metamonad Anaeramoeba.</title>
        <authorList>
            <person name="Jerlstrom-Hultqvist J."/>
            <person name="Cepicka I."/>
            <person name="Gallot-Lavallee L."/>
            <person name="Salas-Leiva D."/>
            <person name="Curtis B.A."/>
            <person name="Zahonova K."/>
            <person name="Pipaliya S."/>
            <person name="Dacks J."/>
            <person name="Roger A.J."/>
        </authorList>
    </citation>
    <scope>NUCLEOTIDE SEQUENCE</scope>
    <source>
        <strain evidence="6">Busselton2</strain>
    </source>
</reference>
<proteinExistence type="inferred from homology"/>
<evidence type="ECO:0000256" key="3">
    <source>
        <dbReference type="ARBA" id="ARBA00022801"/>
    </source>
</evidence>
<feature type="domain" description="PPPDE" evidence="5">
    <location>
        <begin position="9"/>
        <end position="164"/>
    </location>
</feature>
<dbReference type="SMART" id="SM01179">
    <property type="entry name" value="DUF862"/>
    <property type="match status" value="1"/>
</dbReference>
<comment type="similarity">
    <text evidence="1">Belongs to the DeSI family.</text>
</comment>
<keyword evidence="3" id="KW-0378">Hydrolase</keyword>
<dbReference type="PROSITE" id="PS51858">
    <property type="entry name" value="PPPDE"/>
    <property type="match status" value="1"/>
</dbReference>
<dbReference type="GO" id="GO:0016579">
    <property type="term" value="P:protein deubiquitination"/>
    <property type="evidence" value="ECO:0007669"/>
    <property type="project" value="TreeGrafter"/>
</dbReference>
<dbReference type="AlphaFoldDB" id="A0AAV7ZS24"/>
<dbReference type="GO" id="GO:0101005">
    <property type="term" value="F:deubiquitinase activity"/>
    <property type="evidence" value="ECO:0007669"/>
    <property type="project" value="TreeGrafter"/>
</dbReference>
<organism evidence="6 7">
    <name type="scientific">Anaeramoeba flamelloides</name>
    <dbReference type="NCBI Taxonomy" id="1746091"/>
    <lineage>
        <taxon>Eukaryota</taxon>
        <taxon>Metamonada</taxon>
        <taxon>Anaeramoebidae</taxon>
        <taxon>Anaeramoeba</taxon>
    </lineage>
</organism>
<dbReference type="GO" id="GO:0006508">
    <property type="term" value="P:proteolysis"/>
    <property type="evidence" value="ECO:0007669"/>
    <property type="project" value="UniProtKB-KW"/>
</dbReference>
<keyword evidence="2" id="KW-0645">Protease</keyword>
<dbReference type="Proteomes" id="UP001146793">
    <property type="component" value="Unassembled WGS sequence"/>
</dbReference>
<evidence type="ECO:0000313" key="6">
    <source>
        <dbReference type="EMBL" id="KAJ3443437.1"/>
    </source>
</evidence>
<sequence>MSYFKNRSTAVFLNVYDLIPINDLFTWVGFGIFHSGVEVHGSEWSFGGGEQFKNSSQTGVFSQQPRKVPEGYEVKFRESVKIFETNKTSREIRRCVETLQSDPRWQARNYHVLENNCNHFTNELIKELSDEQYSAPSWLNRPAKTGSWFIRCLPCCDSALGKQQQQQKQQTNQQSKTNSSFQFGKYEKSIQKKSSLKIFKGKGNKLGKKN</sequence>
<dbReference type="PANTHER" id="PTHR12378:SF80">
    <property type="entry name" value="IP06716P-RELATED"/>
    <property type="match status" value="1"/>
</dbReference>
<evidence type="ECO:0000313" key="7">
    <source>
        <dbReference type="Proteomes" id="UP001146793"/>
    </source>
</evidence>
<dbReference type="InterPro" id="IPR042266">
    <property type="entry name" value="PPPDE_sf"/>
</dbReference>
<dbReference type="Pfam" id="PF05903">
    <property type="entry name" value="Peptidase_C97"/>
    <property type="match status" value="1"/>
</dbReference>
<feature type="compositionally biased region" description="Low complexity" evidence="4">
    <location>
        <begin position="166"/>
        <end position="183"/>
    </location>
</feature>
<dbReference type="PANTHER" id="PTHR12378">
    <property type="entry name" value="DESUMOYLATING ISOPEPTIDASE"/>
    <property type="match status" value="1"/>
</dbReference>
<comment type="caution">
    <text evidence="6">The sequence shown here is derived from an EMBL/GenBank/DDBJ whole genome shotgun (WGS) entry which is preliminary data.</text>
</comment>
<gene>
    <name evidence="6" type="ORF">M0812_09278</name>
</gene>